<name>A0A1B7NZV7_9EURO</name>
<dbReference type="Proteomes" id="UP000091918">
    <property type="component" value="Unassembled WGS sequence"/>
</dbReference>
<comment type="caution">
    <text evidence="2">The sequence shown here is derived from an EMBL/GenBank/DDBJ whole genome shotgun (WGS) entry which is preliminary data.</text>
</comment>
<proteinExistence type="predicted"/>
<keyword evidence="3" id="KW-1185">Reference proteome</keyword>
<reference evidence="2 3" key="1">
    <citation type="submission" date="2015-07" db="EMBL/GenBank/DDBJ databases">
        <title>Emmonsia species relationships and genome sequence.</title>
        <authorList>
            <person name="Cuomo C.A."/>
            <person name="Schwartz I.S."/>
            <person name="Kenyon C."/>
            <person name="de Hoog G.S."/>
            <person name="Govender N.P."/>
            <person name="Botha A."/>
            <person name="Moreno L."/>
            <person name="de Vries M."/>
            <person name="Munoz J.F."/>
            <person name="Stielow J.B."/>
        </authorList>
    </citation>
    <scope>NUCLEOTIDE SEQUENCE [LARGE SCALE GENOMIC DNA]</scope>
    <source>
        <strain evidence="2 3">CBS 136260</strain>
    </source>
</reference>
<organism evidence="2 3">
    <name type="scientific">Emergomyces africanus</name>
    <dbReference type="NCBI Taxonomy" id="1955775"/>
    <lineage>
        <taxon>Eukaryota</taxon>
        <taxon>Fungi</taxon>
        <taxon>Dikarya</taxon>
        <taxon>Ascomycota</taxon>
        <taxon>Pezizomycotina</taxon>
        <taxon>Eurotiomycetes</taxon>
        <taxon>Eurotiomycetidae</taxon>
        <taxon>Onygenales</taxon>
        <taxon>Ajellomycetaceae</taxon>
        <taxon>Emergomyces</taxon>
    </lineage>
</organism>
<evidence type="ECO:0000313" key="2">
    <source>
        <dbReference type="EMBL" id="OAX82306.1"/>
    </source>
</evidence>
<feature type="signal peptide" evidence="1">
    <location>
        <begin position="1"/>
        <end position="22"/>
    </location>
</feature>
<gene>
    <name evidence="2" type="ORF">ACJ72_03346</name>
</gene>
<dbReference type="EMBL" id="LGUA01000325">
    <property type="protein sequence ID" value="OAX82306.1"/>
    <property type="molecule type" value="Genomic_DNA"/>
</dbReference>
<evidence type="ECO:0000256" key="1">
    <source>
        <dbReference type="SAM" id="SignalP"/>
    </source>
</evidence>
<keyword evidence="1" id="KW-0732">Signal</keyword>
<protein>
    <submittedName>
        <fullName evidence="2">Uncharacterized protein</fullName>
    </submittedName>
</protein>
<feature type="chain" id="PRO_5008598317" evidence="1">
    <location>
        <begin position="23"/>
        <end position="209"/>
    </location>
</feature>
<evidence type="ECO:0000313" key="3">
    <source>
        <dbReference type="Proteomes" id="UP000091918"/>
    </source>
</evidence>
<dbReference type="AlphaFoldDB" id="A0A1B7NZV7"/>
<sequence length="209" mass="21531">MRFTNASLLGLLVAVAPLATIAQTELPVDTTAACALLANLTPEQFATVLADLANTAAGDLTQDQAEVQEAVAQINSLPVDNLQAEVDRICAAQGKAPAMIRRSRISRRQDLGGVGNALPGGLGNTVKGVTDTIGNTLGGLSGTGNLVGRDQIARRQDLGGLGGTVGGLTGGGLWVGRVGRAGRRAGRRVGRRAAFWVAFSSQVFFKTRV</sequence>
<dbReference type="OrthoDB" id="4188879at2759"/>
<accession>A0A1B7NZV7</accession>